<name>A0AAE0JYD3_9PEZI</name>
<reference evidence="1" key="2">
    <citation type="submission" date="2023-06" db="EMBL/GenBank/DDBJ databases">
        <authorList>
            <consortium name="Lawrence Berkeley National Laboratory"/>
            <person name="Haridas S."/>
            <person name="Hensen N."/>
            <person name="Bonometti L."/>
            <person name="Westerberg I."/>
            <person name="Brannstrom I.O."/>
            <person name="Guillou S."/>
            <person name="Cros-Aarteil S."/>
            <person name="Calhoun S."/>
            <person name="Kuo A."/>
            <person name="Mondo S."/>
            <person name="Pangilinan J."/>
            <person name="Riley R."/>
            <person name="Labutti K."/>
            <person name="Andreopoulos B."/>
            <person name="Lipzen A."/>
            <person name="Chen C."/>
            <person name="Yanf M."/>
            <person name="Daum C."/>
            <person name="Ng V."/>
            <person name="Clum A."/>
            <person name="Steindorff A."/>
            <person name="Ohm R."/>
            <person name="Martin F."/>
            <person name="Silar P."/>
            <person name="Natvig D."/>
            <person name="Lalanne C."/>
            <person name="Gautier V."/>
            <person name="Ament-Velasquez S.L."/>
            <person name="Kruys A."/>
            <person name="Hutchinson M.I."/>
            <person name="Powell A.J."/>
            <person name="Barry K."/>
            <person name="Miller A.N."/>
            <person name="Grigoriev I.V."/>
            <person name="Debuchy R."/>
            <person name="Gladieux P."/>
            <person name="Thoren M.H."/>
            <person name="Johannesson H."/>
        </authorList>
    </citation>
    <scope>NUCLEOTIDE SEQUENCE</scope>
    <source>
        <strain evidence="1">CBS 958.72</strain>
    </source>
</reference>
<proteinExistence type="predicted"/>
<accession>A0AAE0JYD3</accession>
<sequence length="167" mass="19311">MDQGIINNFKVHYRKSWLQHMGPTKKPRDWDEAKHIQRLANDLVKAGQIREVMDIQNFIEPPEEVIVESPYDLLNHVAETFSEVRLIDYDDDVEERGIEPIPTANALTAVTHFIDFEEQQENPDLALLIKLRQRQRALTVEQLKKGASGTQRSLDSYFENNSTANSH</sequence>
<evidence type="ECO:0000313" key="1">
    <source>
        <dbReference type="EMBL" id="KAK3366636.1"/>
    </source>
</evidence>
<keyword evidence="2" id="KW-1185">Reference proteome</keyword>
<comment type="caution">
    <text evidence="1">The sequence shown here is derived from an EMBL/GenBank/DDBJ whole genome shotgun (WGS) entry which is preliminary data.</text>
</comment>
<dbReference type="Proteomes" id="UP001287356">
    <property type="component" value="Unassembled WGS sequence"/>
</dbReference>
<reference evidence="1" key="1">
    <citation type="journal article" date="2023" name="Mol. Phylogenet. Evol.">
        <title>Genome-scale phylogeny and comparative genomics of the fungal order Sordariales.</title>
        <authorList>
            <person name="Hensen N."/>
            <person name="Bonometti L."/>
            <person name="Westerberg I."/>
            <person name="Brannstrom I.O."/>
            <person name="Guillou S."/>
            <person name="Cros-Aarteil S."/>
            <person name="Calhoun S."/>
            <person name="Haridas S."/>
            <person name="Kuo A."/>
            <person name="Mondo S."/>
            <person name="Pangilinan J."/>
            <person name="Riley R."/>
            <person name="LaButti K."/>
            <person name="Andreopoulos B."/>
            <person name="Lipzen A."/>
            <person name="Chen C."/>
            <person name="Yan M."/>
            <person name="Daum C."/>
            <person name="Ng V."/>
            <person name="Clum A."/>
            <person name="Steindorff A."/>
            <person name="Ohm R.A."/>
            <person name="Martin F."/>
            <person name="Silar P."/>
            <person name="Natvig D.O."/>
            <person name="Lalanne C."/>
            <person name="Gautier V."/>
            <person name="Ament-Velasquez S.L."/>
            <person name="Kruys A."/>
            <person name="Hutchinson M.I."/>
            <person name="Powell A.J."/>
            <person name="Barry K."/>
            <person name="Miller A.N."/>
            <person name="Grigoriev I.V."/>
            <person name="Debuchy R."/>
            <person name="Gladieux P."/>
            <person name="Hiltunen Thoren M."/>
            <person name="Johannesson H."/>
        </authorList>
    </citation>
    <scope>NUCLEOTIDE SEQUENCE</scope>
    <source>
        <strain evidence="1">CBS 958.72</strain>
    </source>
</reference>
<dbReference type="EMBL" id="JAULSN010000007">
    <property type="protein sequence ID" value="KAK3366636.1"/>
    <property type="molecule type" value="Genomic_DNA"/>
</dbReference>
<gene>
    <name evidence="1" type="ORF">B0T24DRAFT_596552</name>
</gene>
<evidence type="ECO:0000313" key="2">
    <source>
        <dbReference type="Proteomes" id="UP001287356"/>
    </source>
</evidence>
<organism evidence="1 2">
    <name type="scientific">Lasiosphaeria ovina</name>
    <dbReference type="NCBI Taxonomy" id="92902"/>
    <lineage>
        <taxon>Eukaryota</taxon>
        <taxon>Fungi</taxon>
        <taxon>Dikarya</taxon>
        <taxon>Ascomycota</taxon>
        <taxon>Pezizomycotina</taxon>
        <taxon>Sordariomycetes</taxon>
        <taxon>Sordariomycetidae</taxon>
        <taxon>Sordariales</taxon>
        <taxon>Lasiosphaeriaceae</taxon>
        <taxon>Lasiosphaeria</taxon>
    </lineage>
</organism>
<dbReference type="AlphaFoldDB" id="A0AAE0JYD3"/>
<protein>
    <submittedName>
        <fullName evidence="1">Uncharacterized protein</fullName>
    </submittedName>
</protein>